<feature type="binding site" evidence="7">
    <location>
        <position position="269"/>
    </location>
    <ligand>
        <name>FMN</name>
        <dbReference type="ChEBI" id="CHEBI:58210"/>
    </ligand>
</feature>
<dbReference type="GO" id="GO:0010181">
    <property type="term" value="F:FMN binding"/>
    <property type="evidence" value="ECO:0007669"/>
    <property type="project" value="InterPro"/>
</dbReference>
<comment type="cofactor">
    <cofactor evidence="1">
        <name>FMN</name>
        <dbReference type="ChEBI" id="CHEBI:58210"/>
    </cofactor>
</comment>
<keyword evidence="3 7" id="KW-0288">FMN</keyword>
<feature type="binding site" evidence="7">
    <location>
        <position position="291"/>
    </location>
    <ligand>
        <name>FMN</name>
        <dbReference type="ChEBI" id="CHEBI:58210"/>
    </ligand>
</feature>
<feature type="binding site" evidence="7">
    <location>
        <position position="163"/>
    </location>
    <ligand>
        <name>glyoxylate</name>
        <dbReference type="ChEBI" id="CHEBI:36655"/>
    </ligand>
</feature>
<feature type="binding site" evidence="7">
    <location>
        <begin position="324"/>
        <end position="328"/>
    </location>
    <ligand>
        <name>FMN</name>
        <dbReference type="ChEBI" id="CHEBI:58210"/>
    </ligand>
</feature>
<evidence type="ECO:0000256" key="7">
    <source>
        <dbReference type="PIRSR" id="PIRSR000138-2"/>
    </source>
</evidence>
<dbReference type="SUPFAM" id="SSF51395">
    <property type="entry name" value="FMN-linked oxidoreductases"/>
    <property type="match status" value="1"/>
</dbReference>
<feature type="binding site" evidence="7">
    <location>
        <position position="198"/>
    </location>
    <ligand>
        <name>glyoxylate</name>
        <dbReference type="ChEBI" id="CHEBI:36655"/>
    </ligand>
</feature>
<keyword evidence="2 7" id="KW-0285">Flavoprotein</keyword>
<comment type="similarity">
    <text evidence="5">Belongs to the FMN-dependent alpha-hydroxy acid dehydrogenase family.</text>
</comment>
<feature type="binding site" evidence="7">
    <location>
        <position position="139"/>
    </location>
    <ligand>
        <name>FMN</name>
        <dbReference type="ChEBI" id="CHEBI:58210"/>
    </ligand>
</feature>
<proteinExistence type="inferred from homology"/>
<evidence type="ECO:0000256" key="3">
    <source>
        <dbReference type="ARBA" id="ARBA00022643"/>
    </source>
</evidence>
<dbReference type="PROSITE" id="PS00557">
    <property type="entry name" value="FMN_HYDROXY_ACID_DH_1"/>
    <property type="match status" value="1"/>
</dbReference>
<dbReference type="PANTHER" id="PTHR10578">
    <property type="entry name" value="S -2-HYDROXY-ACID OXIDASE-RELATED"/>
    <property type="match status" value="1"/>
</dbReference>
<dbReference type="PROSITE" id="PS51349">
    <property type="entry name" value="FMN_HYDROXY_ACID_DH_2"/>
    <property type="match status" value="1"/>
</dbReference>
<keyword evidence="4" id="KW-0560">Oxidoreductase</keyword>
<dbReference type="AlphaFoldDB" id="A0A5J6HCQ8"/>
<evidence type="ECO:0000256" key="6">
    <source>
        <dbReference type="PIRSR" id="PIRSR000138-1"/>
    </source>
</evidence>
<dbReference type="GO" id="GO:0016614">
    <property type="term" value="F:oxidoreductase activity, acting on CH-OH group of donors"/>
    <property type="evidence" value="ECO:0007669"/>
    <property type="project" value="UniProtKB-ARBA"/>
</dbReference>
<dbReference type="PANTHER" id="PTHR10578:SF143">
    <property type="entry name" value="FMN-DEPENDENT ALPHA-HYDROXY ACID DEHYDROGENASE PB1A11.03"/>
    <property type="match status" value="1"/>
</dbReference>
<dbReference type="InterPro" id="IPR037396">
    <property type="entry name" value="FMN_HAD"/>
</dbReference>
<dbReference type="Pfam" id="PF01070">
    <property type="entry name" value="FMN_dh"/>
    <property type="match status" value="1"/>
</dbReference>
<evidence type="ECO:0000259" key="8">
    <source>
        <dbReference type="PROSITE" id="PS51349"/>
    </source>
</evidence>
<protein>
    <submittedName>
        <fullName evidence="9">Alpha-hydroxy-acid oxidizing protein</fullName>
    </submittedName>
</protein>
<dbReference type="InterPro" id="IPR013785">
    <property type="entry name" value="Aldolase_TIM"/>
</dbReference>
<feature type="binding site" evidence="7">
    <location>
        <position position="296"/>
    </location>
    <ligand>
        <name>glyoxylate</name>
        <dbReference type="ChEBI" id="CHEBI:36655"/>
    </ligand>
</feature>
<evidence type="ECO:0000256" key="2">
    <source>
        <dbReference type="ARBA" id="ARBA00022630"/>
    </source>
</evidence>
<dbReference type="InterPro" id="IPR008259">
    <property type="entry name" value="FMN_hydac_DH_AS"/>
</dbReference>
<dbReference type="PIRSF" id="PIRSF000138">
    <property type="entry name" value="Al-hdrx_acd_dh"/>
    <property type="match status" value="1"/>
</dbReference>
<feature type="domain" description="FMN hydroxy acid dehydrogenase" evidence="8">
    <location>
        <begin position="31"/>
        <end position="398"/>
    </location>
</feature>
<dbReference type="OrthoDB" id="9770452at2"/>
<gene>
    <name evidence="9" type="ORF">CP975_00250</name>
</gene>
<dbReference type="InterPro" id="IPR000262">
    <property type="entry name" value="FMN-dep_DH"/>
</dbReference>
<dbReference type="EMBL" id="CP023695">
    <property type="protein sequence ID" value="QEV16161.1"/>
    <property type="molecule type" value="Genomic_DNA"/>
</dbReference>
<accession>A0A5J6HCQ8</accession>
<dbReference type="KEGG" id="salw:CP975_00250"/>
<sequence>MTEHTRTAAPAGWTSASDLVREIYLAGPEGRKGQLTTDLTALEDAARAVLAPAVSAFVAGGAGTGATGRANRDAFDRWRLLPRALRGVTRRDLTVDLLGRPLPAPVLLAPISAQSAVHPQGELATVRGAADAGLPFVLSSYSSHSLEEVAAAAGPGPRWFQLYWPSDDDLAASLVRRAEASGYTALVLTVDNPSVGYRPADLDHGYLPLIGGTGLANYTSDPVFRAALPPDAGPEAVVRHWARVNGNPSLTWDRLNQLREWTSLPLLVKGVLHPDDAHLAVANGADGVIVSNHGGRQLDGAVASLDCLPAVRAALGGAVPVLMDSGVRTGTDVVKALALGADAVLLGRPYLYGLALQGRAGVRHVLRCLLAELDVALTQLGCGSARSLGPELLAPAGPLGGGPRPAARQDRS</sequence>
<feature type="active site" description="Proton acceptor" evidence="6">
    <location>
        <position position="293"/>
    </location>
</feature>
<dbReference type="RefSeq" id="WP_150476431.1">
    <property type="nucleotide sequence ID" value="NZ_CP023695.1"/>
</dbReference>
<dbReference type="Proteomes" id="UP000326553">
    <property type="component" value="Chromosome"/>
</dbReference>
<name>A0A5J6HCQ8_STRAD</name>
<evidence type="ECO:0000313" key="10">
    <source>
        <dbReference type="Proteomes" id="UP000326553"/>
    </source>
</evidence>
<evidence type="ECO:0000256" key="4">
    <source>
        <dbReference type="ARBA" id="ARBA00023002"/>
    </source>
</evidence>
<evidence type="ECO:0000313" key="9">
    <source>
        <dbReference type="EMBL" id="QEV16161.1"/>
    </source>
</evidence>
<feature type="binding site" evidence="7">
    <location>
        <position position="161"/>
    </location>
    <ligand>
        <name>FMN</name>
        <dbReference type="ChEBI" id="CHEBI:58210"/>
    </ligand>
</feature>
<reference evidence="9 10" key="1">
    <citation type="submission" date="2017-09" db="EMBL/GenBank/DDBJ databases">
        <authorList>
            <person name="Lee N."/>
            <person name="Cho B.-K."/>
        </authorList>
    </citation>
    <scope>NUCLEOTIDE SEQUENCE [LARGE SCALE GENOMIC DNA]</scope>
    <source>
        <strain evidence="9 10">ATCC 12461</strain>
    </source>
</reference>
<dbReference type="Gene3D" id="3.20.20.70">
    <property type="entry name" value="Aldolase class I"/>
    <property type="match status" value="1"/>
</dbReference>
<feature type="binding site" evidence="7">
    <location>
        <begin position="347"/>
        <end position="348"/>
    </location>
    <ligand>
        <name>FMN</name>
        <dbReference type="ChEBI" id="CHEBI:58210"/>
    </ligand>
</feature>
<feature type="binding site" evidence="7">
    <location>
        <position position="189"/>
    </location>
    <ligand>
        <name>FMN</name>
        <dbReference type="ChEBI" id="CHEBI:58210"/>
    </ligand>
</feature>
<evidence type="ECO:0000256" key="1">
    <source>
        <dbReference type="ARBA" id="ARBA00001917"/>
    </source>
</evidence>
<dbReference type="FunFam" id="3.20.20.70:FF:000029">
    <property type="entry name" value="L-lactate dehydrogenase"/>
    <property type="match status" value="1"/>
</dbReference>
<feature type="binding site" evidence="7">
    <location>
        <position position="293"/>
    </location>
    <ligand>
        <name>glyoxylate</name>
        <dbReference type="ChEBI" id="CHEBI:36655"/>
    </ligand>
</feature>
<organism evidence="9 10">
    <name type="scientific">Streptomyces alboniger</name>
    <dbReference type="NCBI Taxonomy" id="132473"/>
    <lineage>
        <taxon>Bacteria</taxon>
        <taxon>Bacillati</taxon>
        <taxon>Actinomycetota</taxon>
        <taxon>Actinomycetes</taxon>
        <taxon>Kitasatosporales</taxon>
        <taxon>Streptomycetaceae</taxon>
        <taxon>Streptomyces</taxon>
        <taxon>Streptomyces aurantiacus group</taxon>
    </lineage>
</organism>
<dbReference type="InterPro" id="IPR012133">
    <property type="entry name" value="Alpha-hydoxy_acid_DH_FMN"/>
</dbReference>
<evidence type="ECO:0000256" key="5">
    <source>
        <dbReference type="ARBA" id="ARBA00024042"/>
    </source>
</evidence>
<keyword evidence="10" id="KW-1185">Reference proteome</keyword>